<dbReference type="InterPro" id="IPR029063">
    <property type="entry name" value="SAM-dependent_MTases_sf"/>
</dbReference>
<comment type="caution">
    <text evidence="3">The sequence shown here is derived from an EMBL/GenBank/DDBJ whole genome shotgun (WGS) entry which is preliminary data.</text>
</comment>
<dbReference type="PANTHER" id="PTHR45947:SF13">
    <property type="entry name" value="TRANSFERASE"/>
    <property type="match status" value="1"/>
</dbReference>
<name>A0A372EQ52_9BURK</name>
<dbReference type="Gene3D" id="3.40.50.2000">
    <property type="entry name" value="Glycogen Phosphorylase B"/>
    <property type="match status" value="2"/>
</dbReference>
<dbReference type="PANTHER" id="PTHR45947">
    <property type="entry name" value="SULFOQUINOVOSYL TRANSFERASE SQD2"/>
    <property type="match status" value="1"/>
</dbReference>
<protein>
    <submittedName>
        <fullName evidence="3">Glycosyltransferase</fullName>
    </submittedName>
</protein>
<dbReference type="Proteomes" id="UP000261931">
    <property type="component" value="Unassembled WGS sequence"/>
</dbReference>
<gene>
    <name evidence="3" type="ORF">DY262_02760</name>
</gene>
<feature type="domain" description="Glycosyltransferase subfamily 4-like N-terminal" evidence="2">
    <location>
        <begin position="17"/>
        <end position="157"/>
    </location>
</feature>
<keyword evidence="4" id="KW-1185">Reference proteome</keyword>
<dbReference type="InterPro" id="IPR050194">
    <property type="entry name" value="Glycosyltransferase_grp1"/>
</dbReference>
<accession>A0A372EQ52</accession>
<feature type="compositionally biased region" description="Pro residues" evidence="1">
    <location>
        <begin position="349"/>
        <end position="360"/>
    </location>
</feature>
<dbReference type="EMBL" id="QVLS01000001">
    <property type="protein sequence ID" value="RFP82759.1"/>
    <property type="molecule type" value="Genomic_DNA"/>
</dbReference>
<evidence type="ECO:0000256" key="1">
    <source>
        <dbReference type="SAM" id="MobiDB-lite"/>
    </source>
</evidence>
<dbReference type="RefSeq" id="WP_116957430.1">
    <property type="nucleotide sequence ID" value="NZ_QVLS01000001.1"/>
</dbReference>
<dbReference type="AlphaFoldDB" id="A0A372EQ52"/>
<proteinExistence type="predicted"/>
<dbReference type="InterPro" id="IPR028098">
    <property type="entry name" value="Glyco_trans_4-like_N"/>
</dbReference>
<evidence type="ECO:0000259" key="2">
    <source>
        <dbReference type="Pfam" id="PF13439"/>
    </source>
</evidence>
<dbReference type="Pfam" id="PF13692">
    <property type="entry name" value="Glyco_trans_1_4"/>
    <property type="match status" value="1"/>
</dbReference>
<dbReference type="SUPFAM" id="SSF53335">
    <property type="entry name" value="S-adenosyl-L-methionine-dependent methyltransferases"/>
    <property type="match status" value="1"/>
</dbReference>
<dbReference type="SUPFAM" id="SSF53756">
    <property type="entry name" value="UDP-Glycosyltransferase/glycogen phosphorylase"/>
    <property type="match status" value="1"/>
</dbReference>
<organism evidence="3 4">
    <name type="scientific">Hydrogenophaga borbori</name>
    <dbReference type="NCBI Taxonomy" id="2294117"/>
    <lineage>
        <taxon>Bacteria</taxon>
        <taxon>Pseudomonadati</taxon>
        <taxon>Pseudomonadota</taxon>
        <taxon>Betaproteobacteria</taxon>
        <taxon>Burkholderiales</taxon>
        <taxon>Comamonadaceae</taxon>
        <taxon>Hydrogenophaga</taxon>
    </lineage>
</organism>
<reference evidence="3 4" key="1">
    <citation type="submission" date="2018-08" db="EMBL/GenBank/DDBJ databases">
        <title>Hydrogenophaga sp. LA-38 isolated from sludge.</title>
        <authorList>
            <person name="Im W.-T."/>
        </authorList>
    </citation>
    <scope>NUCLEOTIDE SEQUENCE [LARGE SCALE GENOMIC DNA]</scope>
    <source>
        <strain evidence="3 4">LA-38</strain>
    </source>
</reference>
<evidence type="ECO:0000313" key="4">
    <source>
        <dbReference type="Proteomes" id="UP000261931"/>
    </source>
</evidence>
<dbReference type="Gene3D" id="3.40.50.150">
    <property type="entry name" value="Vaccinia Virus protein VP39"/>
    <property type="match status" value="1"/>
</dbReference>
<dbReference type="Pfam" id="PF13439">
    <property type="entry name" value="Glyco_transf_4"/>
    <property type="match status" value="1"/>
</dbReference>
<sequence length="612" mass="66619">MRVLFVSSYPHLPDVTGGLQTTTHDLCLAIRELGAEAAVLCGQAEAAGADAPFSRDEHLGYPVLRATRPLEALPQAVAAWEPDAIVVQSGTYLSSLVLASLDTGRPTAVYLHNVETHQIGGHLVADPSLLYLANSDFTARRWRALYGLDCAVIPPTVSAPAYRAERQGDKVLFVNPTPIKGVERLFELAAACPELPFLVMESWPLNAAWRAHGQARAARLGNVEWRGPSDGMREVFGQSRVLLMPSVWEESFGRTVVEAQLNGLPVLASRRGALPELVGDGGAVLDLEAPLADWAAALRHLHGPGAAAQRAAALRRGAAHVAGTASTVARLLGLLQLHAARTAPHGPVAAPPAAPPPPMPAHAAVREVPPRQPRREDCLFYHSTTLADGEEVVGDWDLRPNTAQYLGGVDFSGRSVLEIGPASGHLSFHMEAAGAQVTCLEPPMSHLWDVVPHEGFDTPRWRHGFTRSIEGVRNSFWYVHRQRRSRVRLIEADPYALPAELGEFDVGLMASVLLHCRRPFDMVQSVAARTRRTVIVTELYDPSLGPRALCQLQPHRGVQQVDTWWLFTPQFFVSTLGLLGFTDARVILHEQSQPSQNRQVPMFTVVCERPGA</sequence>
<evidence type="ECO:0000313" key="3">
    <source>
        <dbReference type="EMBL" id="RFP82759.1"/>
    </source>
</evidence>
<keyword evidence="3" id="KW-0808">Transferase</keyword>
<dbReference type="GO" id="GO:0016757">
    <property type="term" value="F:glycosyltransferase activity"/>
    <property type="evidence" value="ECO:0007669"/>
    <property type="project" value="UniProtKB-ARBA"/>
</dbReference>
<feature type="region of interest" description="Disordered" evidence="1">
    <location>
        <begin position="344"/>
        <end position="364"/>
    </location>
</feature>